<dbReference type="SUPFAM" id="SSF55961">
    <property type="entry name" value="Bet v1-like"/>
    <property type="match status" value="1"/>
</dbReference>
<evidence type="ECO:0000256" key="2">
    <source>
        <dbReference type="ARBA" id="ARBA00011814"/>
    </source>
</evidence>
<dbReference type="Pfam" id="PF03364">
    <property type="entry name" value="Polyketide_cyc"/>
    <property type="match status" value="1"/>
</dbReference>
<sequence>MLKGSTLKALDVRILRPLIEIRSAGKRKLHNPDGRHACNILNIKIDRVLLCFGCFFRCRGSQQHNFGSSTHRSYITFNDLRNKNRRYTKKELVGYSMQEMYDVVSDVSNYYRFVPYVKRSDVHTQDNSGFKADLIVGFPPLNEAYTSRVSLNPPQLVRSECHDGRLFNYLLNEWRFSPGLKDIPDSCVLDFKVTFEFKSLLHSNVANIFFDLICDQMENAFIQEVRRRNGPPSIRSHVLTSNRS</sequence>
<dbReference type="PANTHER" id="PTHR12901:SF10">
    <property type="entry name" value="COENZYME Q-BINDING PROTEIN COQ10, MITOCHONDRIAL"/>
    <property type="match status" value="1"/>
</dbReference>
<evidence type="ECO:0000256" key="3">
    <source>
        <dbReference type="ARBA" id="ARBA00024947"/>
    </source>
</evidence>
<dbReference type="Gene3D" id="3.30.530.20">
    <property type="match status" value="1"/>
</dbReference>
<keyword evidence="6" id="KW-1185">Reference proteome</keyword>
<dbReference type="EMBL" id="CH902619">
    <property type="protein sequence ID" value="KPU77287.1"/>
    <property type="molecule type" value="Genomic_DNA"/>
</dbReference>
<dbReference type="InterPro" id="IPR005031">
    <property type="entry name" value="COQ10_START"/>
</dbReference>
<protein>
    <submittedName>
        <fullName evidence="5">Uncharacterized protein, isoform B</fullName>
    </submittedName>
</protein>
<dbReference type="FunCoup" id="A0A0P9AHJ2">
    <property type="interactions" value="463"/>
</dbReference>
<organism evidence="5 6">
    <name type="scientific">Drosophila ananassae</name>
    <name type="common">Fruit fly</name>
    <dbReference type="NCBI Taxonomy" id="7217"/>
    <lineage>
        <taxon>Eukaryota</taxon>
        <taxon>Metazoa</taxon>
        <taxon>Ecdysozoa</taxon>
        <taxon>Arthropoda</taxon>
        <taxon>Hexapoda</taxon>
        <taxon>Insecta</taxon>
        <taxon>Pterygota</taxon>
        <taxon>Neoptera</taxon>
        <taxon>Endopterygota</taxon>
        <taxon>Diptera</taxon>
        <taxon>Brachycera</taxon>
        <taxon>Muscomorpha</taxon>
        <taxon>Ephydroidea</taxon>
        <taxon>Drosophilidae</taxon>
        <taxon>Drosophila</taxon>
        <taxon>Sophophora</taxon>
    </lineage>
</organism>
<accession>A0A0P9AHJ2</accession>
<dbReference type="CDD" id="cd07813">
    <property type="entry name" value="COQ10p_like"/>
    <property type="match status" value="1"/>
</dbReference>
<dbReference type="GO" id="GO:0045333">
    <property type="term" value="P:cellular respiration"/>
    <property type="evidence" value="ECO:0007669"/>
    <property type="project" value="InterPro"/>
</dbReference>
<dbReference type="PANTHER" id="PTHR12901">
    <property type="entry name" value="SPERM PROTEIN HOMOLOG"/>
    <property type="match status" value="1"/>
</dbReference>
<dbReference type="InParanoid" id="A0A0P9AHJ2"/>
<evidence type="ECO:0000313" key="6">
    <source>
        <dbReference type="Proteomes" id="UP000007801"/>
    </source>
</evidence>
<dbReference type="InterPro" id="IPR044996">
    <property type="entry name" value="COQ10-like"/>
</dbReference>
<dbReference type="OrthoDB" id="292693at2759"/>
<dbReference type="GeneID" id="6493928"/>
<comment type="subunit">
    <text evidence="2">Interacts with coenzyme Q.</text>
</comment>
<comment type="similarity">
    <text evidence="1">Belongs to the COQ10 family.</text>
</comment>
<name>A0A0P9AHJ2_DROAN</name>
<reference evidence="5 6" key="1">
    <citation type="journal article" date="2007" name="Nature">
        <title>Evolution of genes and genomes on the Drosophila phylogeny.</title>
        <authorList>
            <consortium name="Drosophila 12 Genomes Consortium"/>
            <person name="Clark A.G."/>
            <person name="Eisen M.B."/>
            <person name="Smith D.R."/>
            <person name="Bergman C.M."/>
            <person name="Oliver B."/>
            <person name="Markow T.A."/>
            <person name="Kaufman T.C."/>
            <person name="Kellis M."/>
            <person name="Gelbart W."/>
            <person name="Iyer V.N."/>
            <person name="Pollard D.A."/>
            <person name="Sackton T.B."/>
            <person name="Larracuente A.M."/>
            <person name="Singh N.D."/>
            <person name="Abad J.P."/>
            <person name="Abt D.N."/>
            <person name="Adryan B."/>
            <person name="Aguade M."/>
            <person name="Akashi H."/>
            <person name="Anderson W.W."/>
            <person name="Aquadro C.F."/>
            <person name="Ardell D.H."/>
            <person name="Arguello R."/>
            <person name="Artieri C.G."/>
            <person name="Barbash D.A."/>
            <person name="Barker D."/>
            <person name="Barsanti P."/>
            <person name="Batterham P."/>
            <person name="Batzoglou S."/>
            <person name="Begun D."/>
            <person name="Bhutkar A."/>
            <person name="Blanco E."/>
            <person name="Bosak S.A."/>
            <person name="Bradley R.K."/>
            <person name="Brand A.D."/>
            <person name="Brent M.R."/>
            <person name="Brooks A.N."/>
            <person name="Brown R.H."/>
            <person name="Butlin R.K."/>
            <person name="Caggese C."/>
            <person name="Calvi B.R."/>
            <person name="Bernardo de Carvalho A."/>
            <person name="Caspi A."/>
            <person name="Castrezana S."/>
            <person name="Celniker S.E."/>
            <person name="Chang J.L."/>
            <person name="Chapple C."/>
            <person name="Chatterji S."/>
            <person name="Chinwalla A."/>
            <person name="Civetta A."/>
            <person name="Clifton S.W."/>
            <person name="Comeron J.M."/>
            <person name="Costello J.C."/>
            <person name="Coyne J.A."/>
            <person name="Daub J."/>
            <person name="David R.G."/>
            <person name="Delcher A.L."/>
            <person name="Delehaunty K."/>
            <person name="Do C.B."/>
            <person name="Ebling H."/>
            <person name="Edwards K."/>
            <person name="Eickbush T."/>
            <person name="Evans J.D."/>
            <person name="Filipski A."/>
            <person name="Findeiss S."/>
            <person name="Freyhult E."/>
            <person name="Fulton L."/>
            <person name="Fulton R."/>
            <person name="Garcia A.C."/>
            <person name="Gardiner A."/>
            <person name="Garfield D.A."/>
            <person name="Garvin B.E."/>
            <person name="Gibson G."/>
            <person name="Gilbert D."/>
            <person name="Gnerre S."/>
            <person name="Godfrey J."/>
            <person name="Good R."/>
            <person name="Gotea V."/>
            <person name="Gravely B."/>
            <person name="Greenberg A.J."/>
            <person name="Griffiths-Jones S."/>
            <person name="Gross S."/>
            <person name="Guigo R."/>
            <person name="Gustafson E.A."/>
            <person name="Haerty W."/>
            <person name="Hahn M.W."/>
            <person name="Halligan D.L."/>
            <person name="Halpern A.L."/>
            <person name="Halter G.M."/>
            <person name="Han M.V."/>
            <person name="Heger A."/>
            <person name="Hillier L."/>
            <person name="Hinrichs A.S."/>
            <person name="Holmes I."/>
            <person name="Hoskins R.A."/>
            <person name="Hubisz M.J."/>
            <person name="Hultmark D."/>
            <person name="Huntley M.A."/>
            <person name="Jaffe D.B."/>
            <person name="Jagadeeshan S."/>
            <person name="Jeck W.R."/>
            <person name="Johnson J."/>
            <person name="Jones C.D."/>
            <person name="Jordan W.C."/>
            <person name="Karpen G.H."/>
            <person name="Kataoka E."/>
            <person name="Keightley P.D."/>
            <person name="Kheradpour P."/>
            <person name="Kirkness E.F."/>
            <person name="Koerich L.B."/>
            <person name="Kristiansen K."/>
            <person name="Kudrna D."/>
            <person name="Kulathinal R.J."/>
            <person name="Kumar S."/>
            <person name="Kwok R."/>
            <person name="Lander E."/>
            <person name="Langley C.H."/>
            <person name="Lapoint R."/>
            <person name="Lazzaro B.P."/>
            <person name="Lee S.J."/>
            <person name="Levesque L."/>
            <person name="Li R."/>
            <person name="Lin C.F."/>
            <person name="Lin M.F."/>
            <person name="Lindblad-Toh K."/>
            <person name="Llopart A."/>
            <person name="Long M."/>
            <person name="Low L."/>
            <person name="Lozovsky E."/>
            <person name="Lu J."/>
            <person name="Luo M."/>
            <person name="Machado C.A."/>
            <person name="Makalowski W."/>
            <person name="Marzo M."/>
            <person name="Matsuda M."/>
            <person name="Matzkin L."/>
            <person name="McAllister B."/>
            <person name="McBride C.S."/>
            <person name="McKernan B."/>
            <person name="McKernan K."/>
            <person name="Mendez-Lago M."/>
            <person name="Minx P."/>
            <person name="Mollenhauer M.U."/>
            <person name="Montooth K."/>
            <person name="Mount S.M."/>
            <person name="Mu X."/>
            <person name="Myers E."/>
            <person name="Negre B."/>
            <person name="Newfeld S."/>
            <person name="Nielsen R."/>
            <person name="Noor M.A."/>
            <person name="O'Grady P."/>
            <person name="Pachter L."/>
            <person name="Papaceit M."/>
            <person name="Parisi M.J."/>
            <person name="Parisi M."/>
            <person name="Parts L."/>
            <person name="Pedersen J.S."/>
            <person name="Pesole G."/>
            <person name="Phillippy A.M."/>
            <person name="Ponting C.P."/>
            <person name="Pop M."/>
            <person name="Porcelli D."/>
            <person name="Powell J.R."/>
            <person name="Prohaska S."/>
            <person name="Pruitt K."/>
            <person name="Puig M."/>
            <person name="Quesneville H."/>
            <person name="Ram K.R."/>
            <person name="Rand D."/>
            <person name="Rasmussen M.D."/>
            <person name="Reed L.K."/>
            <person name="Reenan R."/>
            <person name="Reily A."/>
            <person name="Remington K.A."/>
            <person name="Rieger T.T."/>
            <person name="Ritchie M.G."/>
            <person name="Robin C."/>
            <person name="Rogers Y.H."/>
            <person name="Rohde C."/>
            <person name="Rozas J."/>
            <person name="Rubenfield M.J."/>
            <person name="Ruiz A."/>
            <person name="Russo S."/>
            <person name="Salzberg S.L."/>
            <person name="Sanchez-Gracia A."/>
            <person name="Saranga D.J."/>
            <person name="Sato H."/>
            <person name="Schaeffer S.W."/>
            <person name="Schatz M.C."/>
            <person name="Schlenke T."/>
            <person name="Schwartz R."/>
            <person name="Segarra C."/>
            <person name="Singh R.S."/>
            <person name="Sirot L."/>
            <person name="Sirota M."/>
            <person name="Sisneros N.B."/>
            <person name="Smith C.D."/>
            <person name="Smith T.F."/>
            <person name="Spieth J."/>
            <person name="Stage D.E."/>
            <person name="Stark A."/>
            <person name="Stephan W."/>
            <person name="Strausberg R.L."/>
            <person name="Strempel S."/>
            <person name="Sturgill D."/>
            <person name="Sutton G."/>
            <person name="Sutton G.G."/>
            <person name="Tao W."/>
            <person name="Teichmann S."/>
            <person name="Tobari Y.N."/>
            <person name="Tomimura Y."/>
            <person name="Tsolas J.M."/>
            <person name="Valente V.L."/>
            <person name="Venter E."/>
            <person name="Venter J.C."/>
            <person name="Vicario S."/>
            <person name="Vieira F.G."/>
            <person name="Vilella A.J."/>
            <person name="Villasante A."/>
            <person name="Walenz B."/>
            <person name="Wang J."/>
            <person name="Wasserman M."/>
            <person name="Watts T."/>
            <person name="Wilson D."/>
            <person name="Wilson R.K."/>
            <person name="Wing R.A."/>
            <person name="Wolfner M.F."/>
            <person name="Wong A."/>
            <person name="Wong G.K."/>
            <person name="Wu C.I."/>
            <person name="Wu G."/>
            <person name="Yamamoto D."/>
            <person name="Yang H.P."/>
            <person name="Yang S.P."/>
            <person name="Yorke J.A."/>
            <person name="Yoshida K."/>
            <person name="Zdobnov E."/>
            <person name="Zhang P."/>
            <person name="Zhang Y."/>
            <person name="Zimin A.V."/>
            <person name="Baldwin J."/>
            <person name="Abdouelleil A."/>
            <person name="Abdulkadir J."/>
            <person name="Abebe A."/>
            <person name="Abera B."/>
            <person name="Abreu J."/>
            <person name="Acer S.C."/>
            <person name="Aftuck L."/>
            <person name="Alexander A."/>
            <person name="An P."/>
            <person name="Anderson E."/>
            <person name="Anderson S."/>
            <person name="Arachi H."/>
            <person name="Azer M."/>
            <person name="Bachantsang P."/>
            <person name="Barry A."/>
            <person name="Bayul T."/>
            <person name="Berlin A."/>
            <person name="Bessette D."/>
            <person name="Bloom T."/>
            <person name="Blye J."/>
            <person name="Boguslavskiy L."/>
            <person name="Bonnet C."/>
            <person name="Boukhgalter B."/>
            <person name="Bourzgui I."/>
            <person name="Brown A."/>
            <person name="Cahill P."/>
            <person name="Channer S."/>
            <person name="Cheshatsang Y."/>
            <person name="Chuda L."/>
            <person name="Citroen M."/>
            <person name="Collymore A."/>
            <person name="Cooke P."/>
            <person name="Costello M."/>
            <person name="D'Aco K."/>
            <person name="Daza R."/>
            <person name="De Haan G."/>
            <person name="DeGray S."/>
            <person name="DeMaso C."/>
            <person name="Dhargay N."/>
            <person name="Dooley K."/>
            <person name="Dooley E."/>
            <person name="Doricent M."/>
            <person name="Dorje P."/>
            <person name="Dorjee K."/>
            <person name="Dupes A."/>
            <person name="Elong R."/>
            <person name="Falk J."/>
            <person name="Farina A."/>
            <person name="Faro S."/>
            <person name="Ferguson D."/>
            <person name="Fisher S."/>
            <person name="Foley C.D."/>
            <person name="Franke A."/>
            <person name="Friedrich D."/>
            <person name="Gadbois L."/>
            <person name="Gearin G."/>
            <person name="Gearin C.R."/>
            <person name="Giannoukos G."/>
            <person name="Goode T."/>
            <person name="Graham J."/>
            <person name="Grandbois E."/>
            <person name="Grewal S."/>
            <person name="Gyaltsen K."/>
            <person name="Hafez N."/>
            <person name="Hagos B."/>
            <person name="Hall J."/>
            <person name="Henson C."/>
            <person name="Hollinger A."/>
            <person name="Honan T."/>
            <person name="Huard M.D."/>
            <person name="Hughes L."/>
            <person name="Hurhula B."/>
            <person name="Husby M.E."/>
            <person name="Kamat A."/>
            <person name="Kanga B."/>
            <person name="Kashin S."/>
            <person name="Khazanovich D."/>
            <person name="Kisner P."/>
            <person name="Lance K."/>
            <person name="Lara M."/>
            <person name="Lee W."/>
            <person name="Lennon N."/>
            <person name="Letendre F."/>
            <person name="LeVine R."/>
            <person name="Lipovsky A."/>
            <person name="Liu X."/>
            <person name="Liu J."/>
            <person name="Liu S."/>
            <person name="Lokyitsang T."/>
            <person name="Lokyitsang Y."/>
            <person name="Lubonja R."/>
            <person name="Lui A."/>
            <person name="MacDonald P."/>
            <person name="Magnisalis V."/>
            <person name="Maru K."/>
            <person name="Matthews C."/>
            <person name="McCusker W."/>
            <person name="McDonough S."/>
            <person name="Mehta T."/>
            <person name="Meldrim J."/>
            <person name="Meneus L."/>
            <person name="Mihai O."/>
            <person name="Mihalev A."/>
            <person name="Mihova T."/>
            <person name="Mittelman R."/>
            <person name="Mlenga V."/>
            <person name="Montmayeur A."/>
            <person name="Mulrain L."/>
            <person name="Navidi A."/>
            <person name="Naylor J."/>
            <person name="Negash T."/>
            <person name="Nguyen T."/>
            <person name="Nguyen N."/>
            <person name="Nicol R."/>
            <person name="Norbu C."/>
            <person name="Norbu N."/>
            <person name="Novod N."/>
            <person name="O'Neill B."/>
            <person name="Osman S."/>
            <person name="Markiewicz E."/>
            <person name="Oyono O.L."/>
            <person name="Patti C."/>
            <person name="Phunkhang P."/>
            <person name="Pierre F."/>
            <person name="Priest M."/>
            <person name="Raghuraman S."/>
            <person name="Rege F."/>
            <person name="Reyes R."/>
            <person name="Rise C."/>
            <person name="Rogov P."/>
            <person name="Ross K."/>
            <person name="Ryan E."/>
            <person name="Settipalli S."/>
            <person name="Shea T."/>
            <person name="Sherpa N."/>
            <person name="Shi L."/>
            <person name="Shih D."/>
            <person name="Sparrow T."/>
            <person name="Spaulding J."/>
            <person name="Stalker J."/>
            <person name="Stange-Thomann N."/>
            <person name="Stavropoulos S."/>
            <person name="Stone C."/>
            <person name="Strader C."/>
            <person name="Tesfaye S."/>
            <person name="Thomson T."/>
            <person name="Thoulutsang Y."/>
            <person name="Thoulutsang D."/>
            <person name="Topham K."/>
            <person name="Topping I."/>
            <person name="Tsamla T."/>
            <person name="Vassiliev H."/>
            <person name="Vo A."/>
            <person name="Wangchuk T."/>
            <person name="Wangdi T."/>
            <person name="Weiand M."/>
            <person name="Wilkinson J."/>
            <person name="Wilson A."/>
            <person name="Yadav S."/>
            <person name="Young G."/>
            <person name="Yu Q."/>
            <person name="Zembek L."/>
            <person name="Zhong D."/>
            <person name="Zimmer A."/>
            <person name="Zwirko Z."/>
            <person name="Jaffe D.B."/>
            <person name="Alvarez P."/>
            <person name="Brockman W."/>
            <person name="Butler J."/>
            <person name="Chin C."/>
            <person name="Gnerre S."/>
            <person name="Grabherr M."/>
            <person name="Kleber M."/>
            <person name="Mauceli E."/>
            <person name="MacCallum I."/>
        </authorList>
    </citation>
    <scope>NUCLEOTIDE SEQUENCE [LARGE SCALE GENOMIC DNA]</scope>
    <source>
        <strain evidence="6">Tucson 14024-0371.13</strain>
    </source>
</reference>
<comment type="function">
    <text evidence="3">Required for the function of coenzyme Q in the respiratory chain. May serve as a chaperone or may be involved in the transport of Q6 from its site of synthesis to the catalytic sites of the respiratory complexes.</text>
</comment>
<dbReference type="SMR" id="A0A0P9AHJ2"/>
<evidence type="ECO:0000256" key="1">
    <source>
        <dbReference type="ARBA" id="ARBA00006885"/>
    </source>
</evidence>
<dbReference type="InterPro" id="IPR023393">
    <property type="entry name" value="START-like_dom_sf"/>
</dbReference>
<evidence type="ECO:0000259" key="4">
    <source>
        <dbReference type="Pfam" id="PF03364"/>
    </source>
</evidence>
<feature type="domain" description="Coenzyme Q-binding protein COQ10 START" evidence="4">
    <location>
        <begin position="93"/>
        <end position="221"/>
    </location>
</feature>
<dbReference type="AlphaFoldDB" id="A0A0P9AHJ2"/>
<gene>
    <name evidence="5" type="primary">Dana\GF11062</name>
    <name evidence="5" type="synonym">dana_GLEANR_11136</name>
    <name evidence="5" type="ORF">GF11062</name>
</gene>
<dbReference type="STRING" id="7217.A0A0P9AHJ2"/>
<dbReference type="GO" id="GO:0048039">
    <property type="term" value="F:ubiquinone binding"/>
    <property type="evidence" value="ECO:0007669"/>
    <property type="project" value="InterPro"/>
</dbReference>
<evidence type="ECO:0000313" key="5">
    <source>
        <dbReference type="EMBL" id="KPU77287.1"/>
    </source>
</evidence>
<proteinExistence type="inferred from homology"/>
<dbReference type="GO" id="GO:0005739">
    <property type="term" value="C:mitochondrion"/>
    <property type="evidence" value="ECO:0007669"/>
    <property type="project" value="TreeGrafter"/>
</dbReference>
<dbReference type="Proteomes" id="UP000007801">
    <property type="component" value="Unassembled WGS sequence"/>
</dbReference>